<keyword evidence="2" id="KW-0804">Transcription</keyword>
<evidence type="ECO:0000256" key="1">
    <source>
        <dbReference type="ARBA" id="ARBA00023015"/>
    </source>
</evidence>
<dbReference type="InterPro" id="IPR036390">
    <property type="entry name" value="WH_DNA-bd_sf"/>
</dbReference>
<reference evidence="4 5" key="1">
    <citation type="submission" date="2016-11" db="EMBL/GenBank/DDBJ databases">
        <authorList>
            <person name="Jaros S."/>
            <person name="Januszkiewicz K."/>
            <person name="Wedrychowicz H."/>
        </authorList>
    </citation>
    <scope>NUCLEOTIDE SEQUENCE [LARGE SCALE GENOMIC DNA]</scope>
    <source>
        <strain evidence="4 5">DSM 15929</strain>
    </source>
</reference>
<keyword evidence="5" id="KW-1185">Reference proteome</keyword>
<dbReference type="Gene3D" id="1.10.10.10">
    <property type="entry name" value="Winged helix-like DNA-binding domain superfamily/Winged helix DNA-binding domain"/>
    <property type="match status" value="1"/>
</dbReference>
<dbReference type="InterPro" id="IPR036388">
    <property type="entry name" value="WH-like_DNA-bd_sf"/>
</dbReference>
<dbReference type="InterPro" id="IPR026881">
    <property type="entry name" value="WYL_dom"/>
</dbReference>
<dbReference type="PIRSF" id="PIRSF016838">
    <property type="entry name" value="PafC"/>
    <property type="match status" value="1"/>
</dbReference>
<dbReference type="Pfam" id="PF13280">
    <property type="entry name" value="WYL"/>
    <property type="match status" value="1"/>
</dbReference>
<dbReference type="PANTHER" id="PTHR34580">
    <property type="match status" value="1"/>
</dbReference>
<dbReference type="EMBL" id="FRAC01000010">
    <property type="protein sequence ID" value="SHK26391.1"/>
    <property type="molecule type" value="Genomic_DNA"/>
</dbReference>
<sequence>MKKLERMTAIIYLLHEKGKLTARDIAGHLEVSERTVYRDIDALSQIKVPVMACEGRQGGYEIDPGYFLPSIRLSEDEIINFMLLLKLGKEIKIPQLYGSYDMLRMKLLNAVTKDSRLKIKRFLDKFEVCINRINPEGYIGNILETLIQSLEEEKRIKIWYYTPLKNTVTERTVSPYRFIFDEGGWYVTGYCHLREGKRTFRLDRIQRIELLENTCSYPADWEADENTNRAAQHYQLQVDRCFYEVIKHNDYMENRQILKDGDLLLVDIYTESEDSILELALKNPTTVKIIEPESLYERIKEIVESLGQLYN</sequence>
<keyword evidence="1" id="KW-0805">Transcription regulation</keyword>
<dbReference type="InterPro" id="IPR001034">
    <property type="entry name" value="DeoR_HTH"/>
</dbReference>
<dbReference type="RefSeq" id="WP_139241154.1">
    <property type="nucleotide sequence ID" value="NZ_FRAC01000010.1"/>
</dbReference>
<evidence type="ECO:0000313" key="4">
    <source>
        <dbReference type="EMBL" id="SHK26391.1"/>
    </source>
</evidence>
<protein>
    <submittedName>
        <fullName evidence="4">Predicted DNA-binding transcriptional regulator YafY, contains an HTH and WYL domains</fullName>
    </submittedName>
</protein>
<evidence type="ECO:0000313" key="5">
    <source>
        <dbReference type="Proteomes" id="UP000184386"/>
    </source>
</evidence>
<dbReference type="OrthoDB" id="9767131at2"/>
<evidence type="ECO:0000256" key="2">
    <source>
        <dbReference type="ARBA" id="ARBA00023163"/>
    </source>
</evidence>
<dbReference type="GO" id="GO:0003700">
    <property type="term" value="F:DNA-binding transcription factor activity"/>
    <property type="evidence" value="ECO:0007669"/>
    <property type="project" value="InterPro"/>
</dbReference>
<dbReference type="STRING" id="1121322.SAMN02745136_02121"/>
<name>A0A1M6R1L7_9FIRM</name>
<accession>A0A1M6R1L7</accession>
<dbReference type="InterPro" id="IPR051534">
    <property type="entry name" value="CBASS_pafABC_assoc_protein"/>
</dbReference>
<dbReference type="Pfam" id="PF08279">
    <property type="entry name" value="HTH_11"/>
    <property type="match status" value="1"/>
</dbReference>
<dbReference type="PROSITE" id="PS52050">
    <property type="entry name" value="WYL"/>
    <property type="match status" value="1"/>
</dbReference>
<dbReference type="PANTHER" id="PTHR34580:SF3">
    <property type="entry name" value="PROTEIN PAFB"/>
    <property type="match status" value="1"/>
</dbReference>
<gene>
    <name evidence="4" type="ORF">SAMN02745136_02121</name>
</gene>
<dbReference type="Proteomes" id="UP000184386">
    <property type="component" value="Unassembled WGS sequence"/>
</dbReference>
<feature type="domain" description="HTH deoR-type" evidence="3">
    <location>
        <begin position="3"/>
        <end position="62"/>
    </location>
</feature>
<organism evidence="4 5">
    <name type="scientific">Anaerocolumna jejuensis DSM 15929</name>
    <dbReference type="NCBI Taxonomy" id="1121322"/>
    <lineage>
        <taxon>Bacteria</taxon>
        <taxon>Bacillati</taxon>
        <taxon>Bacillota</taxon>
        <taxon>Clostridia</taxon>
        <taxon>Lachnospirales</taxon>
        <taxon>Lachnospiraceae</taxon>
        <taxon>Anaerocolumna</taxon>
    </lineage>
</organism>
<dbReference type="AlphaFoldDB" id="A0A1M6R1L7"/>
<evidence type="ECO:0000259" key="3">
    <source>
        <dbReference type="PROSITE" id="PS51000"/>
    </source>
</evidence>
<dbReference type="PROSITE" id="PS51000">
    <property type="entry name" value="HTH_DEOR_2"/>
    <property type="match status" value="1"/>
</dbReference>
<dbReference type="SUPFAM" id="SSF46785">
    <property type="entry name" value="Winged helix' DNA-binding domain"/>
    <property type="match status" value="1"/>
</dbReference>
<dbReference type="InterPro" id="IPR028349">
    <property type="entry name" value="PafC-like"/>
</dbReference>
<dbReference type="InterPro" id="IPR013196">
    <property type="entry name" value="HTH_11"/>
</dbReference>
<dbReference type="GO" id="GO:0003677">
    <property type="term" value="F:DNA binding"/>
    <property type="evidence" value="ECO:0007669"/>
    <property type="project" value="UniProtKB-KW"/>
</dbReference>
<keyword evidence="4" id="KW-0238">DNA-binding</keyword>
<proteinExistence type="predicted"/>